<evidence type="ECO:0000256" key="6">
    <source>
        <dbReference type="ARBA" id="ARBA00023296"/>
    </source>
</evidence>
<dbReference type="InterPro" id="IPR005563">
    <property type="entry name" value="A_protein"/>
</dbReference>
<evidence type="ECO:0000256" key="1">
    <source>
        <dbReference type="ARBA" id="ARBA00004328"/>
    </source>
</evidence>
<dbReference type="Pfam" id="PF03863">
    <property type="entry name" value="Phage_mat-A"/>
    <property type="match status" value="1"/>
</dbReference>
<proteinExistence type="inferred from homology"/>
<evidence type="ECO:0000313" key="8">
    <source>
        <dbReference type="EMBL" id="AMQ23514.1"/>
    </source>
</evidence>
<sequence length="314" mass="35535">MSSSSITRCMITHQVYTTIMMNTSLRKEGIQMKESPTNPLASVFPAVETQPLLAKARTEALKTRPTGFSPVNWIENLAGAELGGYSKAIDGIIQGFHAYSRGDIRAAKRAFCDFYLFYKYVASNDYRDAVDTKDNAYDSKLALKSVWNGTFFVPPMYGTHRVNNPLSNDFEEYRAEYYFKFKDNILTRLFTSLDIVGLEPYSQNIWETLPYSFVIDWFVKVGDLLGELDSLFKSVVRYDLQARVDSIKRVSTRHVPGSMLAKHGATLLGGITTTYYTRNTYSNIGSLVSYVETGNFSVDKALQTYCLFYTNVNV</sequence>
<dbReference type="GO" id="GO:0039666">
    <property type="term" value="P:virion attachment to host cell pilus"/>
    <property type="evidence" value="ECO:0007669"/>
    <property type="project" value="UniProtKB-KW"/>
</dbReference>
<organism evidence="8">
    <name type="scientific">Leviviridae sp</name>
    <dbReference type="NCBI Taxonomy" id="2027243"/>
    <lineage>
        <taxon>Viruses</taxon>
        <taxon>Riboviria</taxon>
        <taxon>Orthornavirae</taxon>
        <taxon>Lenarviricota</taxon>
        <taxon>Leviviricetes</taxon>
        <taxon>Norzivirales</taxon>
        <taxon>Fiersviridae</taxon>
    </lineage>
</organism>
<evidence type="ECO:0000256" key="5">
    <source>
        <dbReference type="ARBA" id="ARBA00023104"/>
    </source>
</evidence>
<name>A0A142D845_9VIRU</name>
<evidence type="ECO:0000256" key="2">
    <source>
        <dbReference type="ARBA" id="ARBA00022581"/>
    </source>
</evidence>
<dbReference type="GO" id="GO:0044423">
    <property type="term" value="C:virion component"/>
    <property type="evidence" value="ECO:0007669"/>
    <property type="project" value="UniProtKB-KW"/>
</dbReference>
<keyword evidence="5" id="KW-1175">Viral attachment to host cell pilus</keyword>
<comment type="similarity">
    <text evidence="7">Belongs to the Leviviricetes maturation protein family.</text>
</comment>
<keyword evidence="4" id="KW-0946">Virion</keyword>
<accession>A0A142D845</accession>
<keyword evidence="2" id="KW-0945">Host-virus interaction</keyword>
<keyword evidence="6" id="KW-1160">Virus entry into host cell</keyword>
<reference evidence="8" key="2">
    <citation type="journal article" date="2016" name="PLoS Biol.">
        <title>Hyperexpansion of RNA Bacteriophage Diversity.</title>
        <authorList>
            <person name="Krishnamurthy S.R."/>
            <person name="Janowski A.B."/>
            <person name="Zhao G."/>
            <person name="Barouch D."/>
            <person name="Wang D."/>
        </authorList>
    </citation>
    <scope>NUCLEOTIDE SEQUENCE</scope>
    <source>
        <strain evidence="8">AVE000</strain>
    </source>
</reference>
<protein>
    <submittedName>
        <fullName evidence="8">Maturation</fullName>
    </submittedName>
</protein>
<evidence type="ECO:0000256" key="7">
    <source>
        <dbReference type="ARBA" id="ARBA00035110"/>
    </source>
</evidence>
<evidence type="ECO:0000256" key="3">
    <source>
        <dbReference type="ARBA" id="ARBA00022804"/>
    </source>
</evidence>
<reference evidence="8" key="1">
    <citation type="submission" date="2015-08" db="EMBL/GenBank/DDBJ databases">
        <authorList>
            <person name="Babu N.S."/>
            <person name="Beckwith C.J."/>
            <person name="Beseler K.G."/>
            <person name="Brison A."/>
            <person name="Carone J.V."/>
            <person name="Caskin T.P."/>
            <person name="Diamond M."/>
            <person name="Durham M.E."/>
            <person name="Foxe J.M."/>
            <person name="Go M."/>
            <person name="Henderson B.A."/>
            <person name="Jones I.B."/>
            <person name="McGettigan J.A."/>
            <person name="Micheletti S.J."/>
            <person name="Nasrallah M.E."/>
            <person name="Ortiz D."/>
            <person name="Piller C.R."/>
            <person name="Privatt S.R."/>
            <person name="Schneider S.L."/>
            <person name="Sharp S."/>
            <person name="Smith T.C."/>
            <person name="Stanton J.D."/>
            <person name="Ullery H.E."/>
            <person name="Wilson R.J."/>
            <person name="Serrano M.G."/>
            <person name="Buck G."/>
            <person name="Lee V."/>
            <person name="Wang Y."/>
            <person name="Carvalho R."/>
            <person name="Voegtly L."/>
            <person name="Shi R."/>
            <person name="Duckworth R."/>
            <person name="Johnson A."/>
            <person name="Loviza R."/>
            <person name="Walstead R."/>
            <person name="Shah Z."/>
            <person name="Kiflezghi M."/>
            <person name="Wade K."/>
            <person name="Ball S.L."/>
            <person name="Bradley K.W."/>
            <person name="Asai D.J."/>
            <person name="Bowman C.A."/>
            <person name="Russell D.A."/>
            <person name="Pope W.H."/>
            <person name="Jacobs-Sera D."/>
            <person name="Hendrix R.W."/>
            <person name="Hatfull G.F."/>
        </authorList>
    </citation>
    <scope>NUCLEOTIDE SEQUENCE</scope>
    <source>
        <strain evidence="8">AVE000</strain>
    </source>
</reference>
<keyword evidence="3" id="KW-1161">Viral attachment to host cell</keyword>
<comment type="subcellular location">
    <subcellularLocation>
        <location evidence="1">Virion</location>
    </subcellularLocation>
</comment>
<dbReference type="EMBL" id="KT462694">
    <property type="protein sequence ID" value="AMQ23514.1"/>
    <property type="molecule type" value="Genomic_RNA"/>
</dbReference>
<evidence type="ECO:0000256" key="4">
    <source>
        <dbReference type="ARBA" id="ARBA00022844"/>
    </source>
</evidence>